<accession>A0AAV4EBI8</accession>
<dbReference type="PANTHER" id="PTHR47027:SF30">
    <property type="entry name" value="THAP-TYPE DOMAIN-CONTAINING PROTEIN"/>
    <property type="match status" value="1"/>
</dbReference>
<gene>
    <name evidence="1" type="ORF">ElyMa_005357900</name>
</gene>
<dbReference type="Proteomes" id="UP000762676">
    <property type="component" value="Unassembled WGS sequence"/>
</dbReference>
<keyword evidence="2" id="KW-1185">Reference proteome</keyword>
<evidence type="ECO:0000313" key="2">
    <source>
        <dbReference type="Proteomes" id="UP000762676"/>
    </source>
</evidence>
<dbReference type="PANTHER" id="PTHR47027">
    <property type="entry name" value="REVERSE TRANSCRIPTASE DOMAIN-CONTAINING PROTEIN"/>
    <property type="match status" value="1"/>
</dbReference>
<organism evidence="1 2">
    <name type="scientific">Elysia marginata</name>
    <dbReference type="NCBI Taxonomy" id="1093978"/>
    <lineage>
        <taxon>Eukaryota</taxon>
        <taxon>Metazoa</taxon>
        <taxon>Spiralia</taxon>
        <taxon>Lophotrochozoa</taxon>
        <taxon>Mollusca</taxon>
        <taxon>Gastropoda</taxon>
        <taxon>Heterobranchia</taxon>
        <taxon>Euthyneura</taxon>
        <taxon>Panpulmonata</taxon>
        <taxon>Sacoglossa</taxon>
        <taxon>Placobranchoidea</taxon>
        <taxon>Plakobranchidae</taxon>
        <taxon>Elysia</taxon>
    </lineage>
</organism>
<comment type="caution">
    <text evidence="1">The sequence shown here is derived from an EMBL/GenBank/DDBJ whole genome shotgun (WGS) entry which is preliminary data.</text>
</comment>
<evidence type="ECO:0000313" key="1">
    <source>
        <dbReference type="EMBL" id="GFR58332.1"/>
    </source>
</evidence>
<proteinExistence type="predicted"/>
<dbReference type="EMBL" id="BMAT01010675">
    <property type="protein sequence ID" value="GFR58332.1"/>
    <property type="molecule type" value="Genomic_DNA"/>
</dbReference>
<dbReference type="AlphaFoldDB" id="A0AAV4EBI8"/>
<protein>
    <submittedName>
        <fullName evidence="1">Uncharacterized protein</fullName>
    </submittedName>
</protein>
<reference evidence="1 2" key="1">
    <citation type="journal article" date="2021" name="Elife">
        <title>Chloroplast acquisition without the gene transfer in kleptoplastic sea slugs, Plakobranchus ocellatus.</title>
        <authorList>
            <person name="Maeda T."/>
            <person name="Takahashi S."/>
            <person name="Yoshida T."/>
            <person name="Shimamura S."/>
            <person name="Takaki Y."/>
            <person name="Nagai Y."/>
            <person name="Toyoda A."/>
            <person name="Suzuki Y."/>
            <person name="Arimoto A."/>
            <person name="Ishii H."/>
            <person name="Satoh N."/>
            <person name="Nishiyama T."/>
            <person name="Hasebe M."/>
            <person name="Maruyama T."/>
            <person name="Minagawa J."/>
            <person name="Obokata J."/>
            <person name="Shigenobu S."/>
        </authorList>
    </citation>
    <scope>NUCLEOTIDE SEQUENCE [LARGE SCALE GENOMIC DNA]</scope>
</reference>
<sequence length="113" mass="13456">MLPLHVLLFSVEGTKLKTVEDLKYLTRIFFNDGPLDKEINARILMASQALGRLQMRVLRKLNIRYCTKVKLYHDIVFISLLYGCETLTRYKGHLRQLKQFHWQDQITYLEILD</sequence>
<name>A0AAV4EBI8_9GAST</name>